<feature type="region of interest" description="Disordered" evidence="1">
    <location>
        <begin position="70"/>
        <end position="90"/>
    </location>
</feature>
<name>A0AAD9PX26_ACRCE</name>
<comment type="caution">
    <text evidence="2">The sequence shown here is derived from an EMBL/GenBank/DDBJ whole genome shotgun (WGS) entry which is preliminary data.</text>
</comment>
<evidence type="ECO:0000313" key="2">
    <source>
        <dbReference type="EMBL" id="KAK2550658.1"/>
    </source>
</evidence>
<reference evidence="2" key="2">
    <citation type="journal article" date="2023" name="Science">
        <title>Genomic signatures of disease resistance in endangered staghorn corals.</title>
        <authorList>
            <person name="Vollmer S.V."/>
            <person name="Selwyn J.D."/>
            <person name="Despard B.A."/>
            <person name="Roesel C.L."/>
        </authorList>
    </citation>
    <scope>NUCLEOTIDE SEQUENCE</scope>
    <source>
        <strain evidence="2">K2</strain>
    </source>
</reference>
<dbReference type="EMBL" id="JARQWQ010000107">
    <property type="protein sequence ID" value="KAK2550658.1"/>
    <property type="molecule type" value="Genomic_DNA"/>
</dbReference>
<keyword evidence="3" id="KW-1185">Reference proteome</keyword>
<dbReference type="Proteomes" id="UP001249851">
    <property type="component" value="Unassembled WGS sequence"/>
</dbReference>
<evidence type="ECO:0000313" key="3">
    <source>
        <dbReference type="Proteomes" id="UP001249851"/>
    </source>
</evidence>
<reference evidence="2" key="1">
    <citation type="journal article" date="2023" name="G3 (Bethesda)">
        <title>Whole genome assembly and annotation of the endangered Caribbean coral Acropora cervicornis.</title>
        <authorList>
            <person name="Selwyn J.D."/>
            <person name="Vollmer S.V."/>
        </authorList>
    </citation>
    <scope>NUCLEOTIDE SEQUENCE</scope>
    <source>
        <strain evidence="2">K2</strain>
    </source>
</reference>
<feature type="non-terminal residue" evidence="2">
    <location>
        <position position="118"/>
    </location>
</feature>
<evidence type="ECO:0000256" key="1">
    <source>
        <dbReference type="SAM" id="MobiDB-lite"/>
    </source>
</evidence>
<proteinExistence type="predicted"/>
<protein>
    <submittedName>
        <fullName evidence="2">Uncharacterized protein</fullName>
    </submittedName>
</protein>
<organism evidence="2 3">
    <name type="scientific">Acropora cervicornis</name>
    <name type="common">Staghorn coral</name>
    <dbReference type="NCBI Taxonomy" id="6130"/>
    <lineage>
        <taxon>Eukaryota</taxon>
        <taxon>Metazoa</taxon>
        <taxon>Cnidaria</taxon>
        <taxon>Anthozoa</taxon>
        <taxon>Hexacorallia</taxon>
        <taxon>Scleractinia</taxon>
        <taxon>Astrocoeniina</taxon>
        <taxon>Acroporidae</taxon>
        <taxon>Acropora</taxon>
    </lineage>
</organism>
<accession>A0AAD9PX26</accession>
<sequence length="118" mass="13138">MQACSNERNNKPFKSYGRNPIQQQLSKYRLLGAKTLKIQEKFTRKLEKFNFLEFLIDTMNMGESLAELGGLDSSEASGSKRYGSTCPPTVPKSSLSLSIASDAFLDLALESESSEKYV</sequence>
<gene>
    <name evidence="2" type="ORF">P5673_028518</name>
</gene>
<dbReference type="AlphaFoldDB" id="A0AAD9PX26"/>